<gene>
    <name evidence="2" type="ORF">H9761_13830</name>
</gene>
<dbReference type="PANTHER" id="PTHR43072:SF8">
    <property type="entry name" value="ACYLTRANSFERASE FABY-RELATED"/>
    <property type="match status" value="1"/>
</dbReference>
<dbReference type="InterPro" id="IPR000182">
    <property type="entry name" value="GNAT_dom"/>
</dbReference>
<feature type="domain" description="N-acetyltransferase" evidence="1">
    <location>
        <begin position="4"/>
        <end position="156"/>
    </location>
</feature>
<comment type="caution">
    <text evidence="2">The sequence shown here is derived from an EMBL/GenBank/DDBJ whole genome shotgun (WGS) entry which is preliminary data.</text>
</comment>
<reference evidence="2" key="1">
    <citation type="journal article" date="2021" name="PeerJ">
        <title>Extensive microbial diversity within the chicken gut microbiome revealed by metagenomics and culture.</title>
        <authorList>
            <person name="Gilroy R."/>
            <person name="Ravi A."/>
            <person name="Getino M."/>
            <person name="Pursley I."/>
            <person name="Horton D.L."/>
            <person name="Alikhan N.F."/>
            <person name="Baker D."/>
            <person name="Gharbi K."/>
            <person name="Hall N."/>
            <person name="Watson M."/>
            <person name="Adriaenssens E.M."/>
            <person name="Foster-Nyarko E."/>
            <person name="Jarju S."/>
            <person name="Secka A."/>
            <person name="Antonio M."/>
            <person name="Oren A."/>
            <person name="Chaudhuri R.R."/>
            <person name="La Ragione R."/>
            <person name="Hildebrand F."/>
            <person name="Pallen M.J."/>
        </authorList>
    </citation>
    <scope>NUCLEOTIDE SEQUENCE</scope>
    <source>
        <strain evidence="2">USAMLcec2-132</strain>
    </source>
</reference>
<dbReference type="GO" id="GO:0016747">
    <property type="term" value="F:acyltransferase activity, transferring groups other than amino-acyl groups"/>
    <property type="evidence" value="ECO:0007669"/>
    <property type="project" value="InterPro"/>
</dbReference>
<proteinExistence type="predicted"/>
<dbReference type="EMBL" id="DWWS01000048">
    <property type="protein sequence ID" value="HJC24763.1"/>
    <property type="molecule type" value="Genomic_DNA"/>
</dbReference>
<organism evidence="2 3">
    <name type="scientific">Candidatus Eisenbergiella merdavium</name>
    <dbReference type="NCBI Taxonomy" id="2838551"/>
    <lineage>
        <taxon>Bacteria</taxon>
        <taxon>Bacillati</taxon>
        <taxon>Bacillota</taxon>
        <taxon>Clostridia</taxon>
        <taxon>Lachnospirales</taxon>
        <taxon>Lachnospiraceae</taxon>
        <taxon>Eisenbergiella</taxon>
    </lineage>
</organism>
<dbReference type="PANTHER" id="PTHR43072">
    <property type="entry name" value="N-ACETYLTRANSFERASE"/>
    <property type="match status" value="1"/>
</dbReference>
<dbReference type="SUPFAM" id="SSF55729">
    <property type="entry name" value="Acyl-CoA N-acyltransferases (Nat)"/>
    <property type="match status" value="1"/>
</dbReference>
<evidence type="ECO:0000259" key="1">
    <source>
        <dbReference type="PROSITE" id="PS51186"/>
    </source>
</evidence>
<dbReference type="InterPro" id="IPR016181">
    <property type="entry name" value="Acyl_CoA_acyltransferase"/>
</dbReference>
<evidence type="ECO:0000313" key="2">
    <source>
        <dbReference type="EMBL" id="HJC24763.1"/>
    </source>
</evidence>
<protein>
    <submittedName>
        <fullName evidence="2">GNAT family N-acetyltransferase</fullName>
    </submittedName>
</protein>
<dbReference type="Pfam" id="PF13420">
    <property type="entry name" value="Acetyltransf_4"/>
    <property type="match status" value="1"/>
</dbReference>
<accession>A0A9D2SQR7</accession>
<dbReference type="AlphaFoldDB" id="A0A9D2SQR7"/>
<reference evidence="2" key="2">
    <citation type="submission" date="2021-04" db="EMBL/GenBank/DDBJ databases">
        <authorList>
            <person name="Gilroy R."/>
        </authorList>
    </citation>
    <scope>NUCLEOTIDE SEQUENCE</scope>
    <source>
        <strain evidence="2">USAMLcec2-132</strain>
    </source>
</reference>
<sequence length="197" mass="22723">METITLRQARLEDAQAILDIYAPYIRNTNITFEYEVPTLPEFRKRMEEIMEGYPYLICEINGAAAGYAYAHRYKERAAYQWDAELSVYLDERYARRGIGRAFYTALMEILKEQNVRNVYGIVTSPNPPSEALHTAMGFRLFGVSRKTGYKLGRWIDVSGFERPIGDPDSPPGELLPIDRVKPERIAEILNEAERLIH</sequence>
<dbReference type="Gene3D" id="3.40.630.30">
    <property type="match status" value="1"/>
</dbReference>
<name>A0A9D2SQR7_9FIRM</name>
<dbReference type="PROSITE" id="PS51186">
    <property type="entry name" value="GNAT"/>
    <property type="match status" value="1"/>
</dbReference>
<evidence type="ECO:0000313" key="3">
    <source>
        <dbReference type="Proteomes" id="UP000823891"/>
    </source>
</evidence>
<dbReference type="Proteomes" id="UP000823891">
    <property type="component" value="Unassembled WGS sequence"/>
</dbReference>
<dbReference type="CDD" id="cd04301">
    <property type="entry name" value="NAT_SF"/>
    <property type="match status" value="1"/>
</dbReference>